<sequence>MRAAALSSLRRGGGAGAAPDVPAGHVAVCVGSSSRRFVVRASHLNHPVFRQLLRHAEEEYGFPSCPGPLSLPCDESLFEDVLRLISSSPARFPNYTLDDLINLSHNTPSSSSSSSCCCDVGRWLHAPDSLPLLHGHHRLAEKPVW</sequence>
<evidence type="ECO:0000313" key="3">
    <source>
        <dbReference type="Proteomes" id="UP001222027"/>
    </source>
</evidence>
<evidence type="ECO:0000256" key="1">
    <source>
        <dbReference type="ARBA" id="ARBA00006974"/>
    </source>
</evidence>
<dbReference type="InterPro" id="IPR003676">
    <property type="entry name" value="SAUR_fam"/>
</dbReference>
<keyword evidence="3" id="KW-1185">Reference proteome</keyword>
<dbReference type="PANTHER" id="PTHR31374">
    <property type="entry name" value="AUXIN-INDUCED PROTEIN-LIKE-RELATED"/>
    <property type="match status" value="1"/>
</dbReference>
<dbReference type="EMBL" id="JAQQAF010000003">
    <property type="protein sequence ID" value="KAJ8500272.1"/>
    <property type="molecule type" value="Genomic_DNA"/>
</dbReference>
<dbReference type="GO" id="GO:0009733">
    <property type="term" value="P:response to auxin"/>
    <property type="evidence" value="ECO:0007669"/>
    <property type="project" value="InterPro"/>
</dbReference>
<gene>
    <name evidence="2" type="ORF">OPV22_010824</name>
</gene>
<comment type="similarity">
    <text evidence="1">Belongs to the ARG7 family.</text>
</comment>
<protein>
    <submittedName>
        <fullName evidence="2">Uncharacterized protein</fullName>
    </submittedName>
</protein>
<dbReference type="AlphaFoldDB" id="A0AAV8RGG1"/>
<reference evidence="2 3" key="1">
    <citation type="submission" date="2022-12" db="EMBL/GenBank/DDBJ databases">
        <title>Chromosome-scale assembly of the Ensete ventricosum genome.</title>
        <authorList>
            <person name="Dussert Y."/>
            <person name="Stocks J."/>
            <person name="Wendawek A."/>
            <person name="Woldeyes F."/>
            <person name="Nichols R.A."/>
            <person name="Borrell J.S."/>
        </authorList>
    </citation>
    <scope>NUCLEOTIDE SEQUENCE [LARGE SCALE GENOMIC DNA]</scope>
    <source>
        <strain evidence="3">cv. Maze</strain>
        <tissue evidence="2">Seeds</tissue>
    </source>
</reference>
<dbReference type="Pfam" id="PF02519">
    <property type="entry name" value="Auxin_inducible"/>
    <property type="match status" value="1"/>
</dbReference>
<organism evidence="2 3">
    <name type="scientific">Ensete ventricosum</name>
    <name type="common">Abyssinian banana</name>
    <name type="synonym">Musa ensete</name>
    <dbReference type="NCBI Taxonomy" id="4639"/>
    <lineage>
        <taxon>Eukaryota</taxon>
        <taxon>Viridiplantae</taxon>
        <taxon>Streptophyta</taxon>
        <taxon>Embryophyta</taxon>
        <taxon>Tracheophyta</taxon>
        <taxon>Spermatophyta</taxon>
        <taxon>Magnoliopsida</taxon>
        <taxon>Liliopsida</taxon>
        <taxon>Zingiberales</taxon>
        <taxon>Musaceae</taxon>
        <taxon>Ensete</taxon>
    </lineage>
</organism>
<evidence type="ECO:0000313" key="2">
    <source>
        <dbReference type="EMBL" id="KAJ8500272.1"/>
    </source>
</evidence>
<name>A0AAV8RGG1_ENSVE</name>
<dbReference type="Proteomes" id="UP001222027">
    <property type="component" value="Unassembled WGS sequence"/>
</dbReference>
<dbReference type="PANTHER" id="PTHR31374:SF119">
    <property type="entry name" value="SAUR-LIKE AUXIN-RESPONSIVE PROTEIN FAMILY"/>
    <property type="match status" value="1"/>
</dbReference>
<comment type="caution">
    <text evidence="2">The sequence shown here is derived from an EMBL/GenBank/DDBJ whole genome shotgun (WGS) entry which is preliminary data.</text>
</comment>
<proteinExistence type="inferred from homology"/>
<accession>A0AAV8RGG1</accession>